<reference evidence="3" key="1">
    <citation type="journal article" date="2020" name="mSystems">
        <title>Genome- and Community-Level Interaction Insights into Carbon Utilization and Element Cycling Functions of Hydrothermarchaeota in Hydrothermal Sediment.</title>
        <authorList>
            <person name="Zhou Z."/>
            <person name="Liu Y."/>
            <person name="Xu W."/>
            <person name="Pan J."/>
            <person name="Luo Z.H."/>
            <person name="Li M."/>
        </authorList>
    </citation>
    <scope>NUCLEOTIDE SEQUENCE [LARGE SCALE GENOMIC DNA]</scope>
    <source>
        <strain evidence="5">SpSt-10</strain>
        <strain evidence="4">SpSt-62</strain>
        <strain evidence="3">SpSt-97</strain>
    </source>
</reference>
<dbReference type="InterPro" id="IPR049159">
    <property type="entry name" value="PF0610-like_wHTH_N"/>
</dbReference>
<dbReference type="EMBL" id="DTAK01000014">
    <property type="protein sequence ID" value="HGU59097.1"/>
    <property type="molecule type" value="Genomic_DNA"/>
</dbReference>
<dbReference type="InterPro" id="IPR038767">
    <property type="entry name" value="PF0610-like"/>
</dbReference>
<dbReference type="AlphaFoldDB" id="A0A7C3UAW7"/>
<dbReference type="EMBL" id="DRUC01000051">
    <property type="protein sequence ID" value="HHF48210.1"/>
    <property type="molecule type" value="Genomic_DNA"/>
</dbReference>
<protein>
    <submittedName>
        <fullName evidence="3">Transcriptional regulator</fullName>
    </submittedName>
</protein>
<dbReference type="EMBL" id="DTPI01000004">
    <property type="protein sequence ID" value="HGE65571.1"/>
    <property type="molecule type" value="Genomic_DNA"/>
</dbReference>
<dbReference type="PANTHER" id="PTHR40663">
    <property type="match status" value="1"/>
</dbReference>
<proteinExistence type="predicted"/>
<dbReference type="InterPro" id="IPR057022">
    <property type="entry name" value="PF0610-like_Zn_ribbon_C"/>
</dbReference>
<evidence type="ECO:0000313" key="3">
    <source>
        <dbReference type="EMBL" id="HGE65571.1"/>
    </source>
</evidence>
<evidence type="ECO:0000313" key="4">
    <source>
        <dbReference type="EMBL" id="HGU59097.1"/>
    </source>
</evidence>
<evidence type="ECO:0000259" key="2">
    <source>
        <dbReference type="Pfam" id="PF23470"/>
    </source>
</evidence>
<feature type="domain" description="PF0610-like winged HTH N-terminal" evidence="1">
    <location>
        <begin position="7"/>
        <end position="55"/>
    </location>
</feature>
<comment type="caution">
    <text evidence="3">The sequence shown here is derived from an EMBL/GenBank/DDBJ whole genome shotgun (WGS) entry which is preliminary data.</text>
</comment>
<dbReference type="Pfam" id="PF23470">
    <property type="entry name" value="Zn_ribbon_PF0610"/>
    <property type="match status" value="1"/>
</dbReference>
<dbReference type="Pfam" id="PF21476">
    <property type="entry name" value="PF0610-like_N"/>
    <property type="match status" value="1"/>
</dbReference>
<name>A0A7C3UAW7_9EURY</name>
<dbReference type="PANTHER" id="PTHR40663:SF2">
    <property type="entry name" value="TRANSCRIPTIONAL REGULATOR"/>
    <property type="match status" value="1"/>
</dbReference>
<sequence>MKTLVHEIIDLLQKEELTAKEICYKLDIDPKREKEIYEILKKVAKVVRSKGKTLMMSPPKCKKCGFEMSSLKASRCPKCKSEWIESARFKIE</sequence>
<accession>A0A7C3UAW7</accession>
<dbReference type="SUPFAM" id="SSF46785">
    <property type="entry name" value="Winged helix' DNA-binding domain"/>
    <property type="match status" value="1"/>
</dbReference>
<gene>
    <name evidence="5" type="ORF">ENL48_03245</name>
    <name evidence="4" type="ORF">ENT89_02675</name>
    <name evidence="3" type="ORF">ENX77_00280</name>
</gene>
<dbReference type="InterPro" id="IPR036390">
    <property type="entry name" value="WH_DNA-bd_sf"/>
</dbReference>
<evidence type="ECO:0000313" key="5">
    <source>
        <dbReference type="EMBL" id="HHF48210.1"/>
    </source>
</evidence>
<organism evidence="3">
    <name type="scientific">Geoglobus ahangari</name>
    <dbReference type="NCBI Taxonomy" id="113653"/>
    <lineage>
        <taxon>Archaea</taxon>
        <taxon>Methanobacteriati</taxon>
        <taxon>Methanobacteriota</taxon>
        <taxon>Archaeoglobi</taxon>
        <taxon>Archaeoglobales</taxon>
        <taxon>Archaeoglobaceae</taxon>
        <taxon>Geoglobus</taxon>
    </lineage>
</organism>
<evidence type="ECO:0000259" key="1">
    <source>
        <dbReference type="Pfam" id="PF21476"/>
    </source>
</evidence>
<feature type="domain" description="PF0610-like rubredoxin-like zinc beta-ribbon C-terminal" evidence="2">
    <location>
        <begin position="58"/>
        <end position="92"/>
    </location>
</feature>